<feature type="region of interest" description="Disordered" evidence="1">
    <location>
        <begin position="654"/>
        <end position="694"/>
    </location>
</feature>
<feature type="compositionally biased region" description="Basic residues" evidence="1">
    <location>
        <begin position="229"/>
        <end position="243"/>
    </location>
</feature>
<feature type="compositionally biased region" description="Low complexity" evidence="1">
    <location>
        <begin position="528"/>
        <end position="576"/>
    </location>
</feature>
<dbReference type="Proteomes" id="UP000001449">
    <property type="component" value="Chromosome 9"/>
</dbReference>
<feature type="region of interest" description="Disordered" evidence="1">
    <location>
        <begin position="380"/>
        <end position="429"/>
    </location>
</feature>
<gene>
    <name evidence="2" type="ORF">THAPSDRAFT_7982</name>
</gene>
<feature type="region of interest" description="Disordered" evidence="1">
    <location>
        <begin position="477"/>
        <end position="576"/>
    </location>
</feature>
<feature type="compositionally biased region" description="Low complexity" evidence="1">
    <location>
        <begin position="132"/>
        <end position="158"/>
    </location>
</feature>
<proteinExistence type="predicted"/>
<dbReference type="PaxDb" id="35128-Thaps7982"/>
<feature type="compositionally biased region" description="Polar residues" evidence="1">
    <location>
        <begin position="658"/>
        <end position="676"/>
    </location>
</feature>
<dbReference type="GeneID" id="7449316"/>
<feature type="compositionally biased region" description="Low complexity" evidence="1">
    <location>
        <begin position="296"/>
        <end position="325"/>
    </location>
</feature>
<evidence type="ECO:0000256" key="1">
    <source>
        <dbReference type="SAM" id="MobiDB-lite"/>
    </source>
</evidence>
<evidence type="ECO:0000313" key="2">
    <source>
        <dbReference type="EMBL" id="EED90418.1"/>
    </source>
</evidence>
<reference evidence="2 3" key="2">
    <citation type="journal article" date="2008" name="Nature">
        <title>The Phaeodactylum genome reveals the evolutionary history of diatom genomes.</title>
        <authorList>
            <person name="Bowler C."/>
            <person name="Allen A.E."/>
            <person name="Badger J.H."/>
            <person name="Grimwood J."/>
            <person name="Jabbari K."/>
            <person name="Kuo A."/>
            <person name="Maheswari U."/>
            <person name="Martens C."/>
            <person name="Maumus F."/>
            <person name="Otillar R.P."/>
            <person name="Rayko E."/>
            <person name="Salamov A."/>
            <person name="Vandepoele K."/>
            <person name="Beszteri B."/>
            <person name="Gruber A."/>
            <person name="Heijde M."/>
            <person name="Katinka M."/>
            <person name="Mock T."/>
            <person name="Valentin K."/>
            <person name="Verret F."/>
            <person name="Berges J.A."/>
            <person name="Brownlee C."/>
            <person name="Cadoret J.P."/>
            <person name="Chiovitti A."/>
            <person name="Choi C.J."/>
            <person name="Coesel S."/>
            <person name="De Martino A."/>
            <person name="Detter J.C."/>
            <person name="Durkin C."/>
            <person name="Falciatore A."/>
            <person name="Fournet J."/>
            <person name="Haruta M."/>
            <person name="Huysman M.J."/>
            <person name="Jenkins B.D."/>
            <person name="Jiroutova K."/>
            <person name="Jorgensen R.E."/>
            <person name="Joubert Y."/>
            <person name="Kaplan A."/>
            <person name="Kroger N."/>
            <person name="Kroth P.G."/>
            <person name="La Roche J."/>
            <person name="Lindquist E."/>
            <person name="Lommer M."/>
            <person name="Martin-Jezequel V."/>
            <person name="Lopez P.J."/>
            <person name="Lucas S."/>
            <person name="Mangogna M."/>
            <person name="McGinnis K."/>
            <person name="Medlin L.K."/>
            <person name="Montsant A."/>
            <person name="Oudot-Le Secq M.P."/>
            <person name="Napoli C."/>
            <person name="Obornik M."/>
            <person name="Parker M.S."/>
            <person name="Petit J.L."/>
            <person name="Porcel B.M."/>
            <person name="Poulsen N."/>
            <person name="Robison M."/>
            <person name="Rychlewski L."/>
            <person name="Rynearson T.A."/>
            <person name="Schmutz J."/>
            <person name="Shapiro H."/>
            <person name="Siaut M."/>
            <person name="Stanley M."/>
            <person name="Sussman M.R."/>
            <person name="Taylor A.R."/>
            <person name="Vardi A."/>
            <person name="von Dassow P."/>
            <person name="Vyverman W."/>
            <person name="Willis A."/>
            <person name="Wyrwicz L.S."/>
            <person name="Rokhsar D.S."/>
            <person name="Weissenbach J."/>
            <person name="Armbrust E.V."/>
            <person name="Green B.R."/>
            <person name="Van de Peer Y."/>
            <person name="Grigoriev I.V."/>
        </authorList>
    </citation>
    <scope>NUCLEOTIDE SEQUENCE [LARGE SCALE GENOMIC DNA]</scope>
    <source>
        <strain evidence="2 3">CCMP1335</strain>
    </source>
</reference>
<reference evidence="2 3" key="1">
    <citation type="journal article" date="2004" name="Science">
        <title>The genome of the diatom Thalassiosira pseudonana: ecology, evolution, and metabolism.</title>
        <authorList>
            <person name="Armbrust E.V."/>
            <person name="Berges J.A."/>
            <person name="Bowler C."/>
            <person name="Green B.R."/>
            <person name="Martinez D."/>
            <person name="Putnam N.H."/>
            <person name="Zhou S."/>
            <person name="Allen A.E."/>
            <person name="Apt K.E."/>
            <person name="Bechner M."/>
            <person name="Brzezinski M.A."/>
            <person name="Chaal B.K."/>
            <person name="Chiovitti A."/>
            <person name="Davis A.K."/>
            <person name="Demarest M.S."/>
            <person name="Detter J.C."/>
            <person name="Glavina T."/>
            <person name="Goodstein D."/>
            <person name="Hadi M.Z."/>
            <person name="Hellsten U."/>
            <person name="Hildebrand M."/>
            <person name="Jenkins B.D."/>
            <person name="Jurka J."/>
            <person name="Kapitonov V.V."/>
            <person name="Kroger N."/>
            <person name="Lau W.W."/>
            <person name="Lane T.W."/>
            <person name="Larimer F.W."/>
            <person name="Lippmeier J.C."/>
            <person name="Lucas S."/>
            <person name="Medina M."/>
            <person name="Montsant A."/>
            <person name="Obornik M."/>
            <person name="Parker M.S."/>
            <person name="Palenik B."/>
            <person name="Pazour G.J."/>
            <person name="Richardson P.M."/>
            <person name="Rynearson T.A."/>
            <person name="Saito M.A."/>
            <person name="Schwartz D.C."/>
            <person name="Thamatrakoln K."/>
            <person name="Valentin K."/>
            <person name="Vardi A."/>
            <person name="Wilkerson F.P."/>
            <person name="Rokhsar D.S."/>
        </authorList>
    </citation>
    <scope>NUCLEOTIDE SEQUENCE [LARGE SCALE GENOMIC DNA]</scope>
    <source>
        <strain evidence="2 3">CCMP1335</strain>
    </source>
</reference>
<dbReference type="RefSeq" id="XP_002292443.1">
    <property type="nucleotide sequence ID" value="XM_002292407.1"/>
</dbReference>
<dbReference type="EMBL" id="CM000645">
    <property type="protein sequence ID" value="EED90418.1"/>
    <property type="molecule type" value="Genomic_DNA"/>
</dbReference>
<feature type="compositionally biased region" description="Basic and acidic residues" evidence="1">
    <location>
        <begin position="93"/>
        <end position="112"/>
    </location>
</feature>
<sequence length="694" mass="76629">MVSVCLKPAYEGAPFDALGNCLYHPEVKLSQKQIVEGKLVYKERCKGCPKCSTATNTTTGSTNFSRMNSAGSFNNSSVSAGAVTTKASHNRSNNRERRPSGGGDSKHSHHTMDGSARSGGTSKDKKHERRPSGGSASTGIKSSKSSSTNNDNNLVRSNSRSRARSRSRGRDDEDRSNRPRSRSRGRGEEEDRSSRPRSRSRGRGEEEDRSSRPRSRSRGRGEEDDKSKNSSRRRAPSMGRKVKKEYDTPFDGKGRCHYHSGMQLAKKKLTGGWKVLLDTCPKCMEDSYINDHSDNRSVSSRRSAKSSRSVRSSRSVKSTRSTRSTGRNFLSNRKKLECPFDRRGYCHRHSQVRLAKKKITGGWKILQDFCLECATEDTKDDRSVSSKGSRYSKRSSETKSSRISRRSRGDDSRGGTESAHSTSQSDEVRKKIVKKMSYTDDSGEEGLYTGYVNMQYKPHGRGKLVYGNGTKYDGTWCEGSKVHGKTGKSKSGAFSSRGDTSKTSASGNSSHGGKESGARGRVPPRPPQQQMSQQPRPQSTTPPKQQSQRQQSQCLAPPKQQPQSPAPLAQPKQQLQKQQVEIATDMKEYRDLYTSTLLTVKNMKFIDFYGDPGRYTGEVNEKKMPHGMGVQTYDHGLVQEGKWTNGILDEGSVMSCHPKNSSGSVASSRKSPSTSWRGGGASSVASVRSRVKDP</sequence>
<evidence type="ECO:0000313" key="3">
    <source>
        <dbReference type="Proteomes" id="UP000001449"/>
    </source>
</evidence>
<feature type="compositionally biased region" description="Basic and acidic residues" evidence="1">
    <location>
        <begin position="185"/>
        <end position="194"/>
    </location>
</feature>
<organism evidence="2 3">
    <name type="scientific">Thalassiosira pseudonana</name>
    <name type="common">Marine diatom</name>
    <name type="synonym">Cyclotella nana</name>
    <dbReference type="NCBI Taxonomy" id="35128"/>
    <lineage>
        <taxon>Eukaryota</taxon>
        <taxon>Sar</taxon>
        <taxon>Stramenopiles</taxon>
        <taxon>Ochrophyta</taxon>
        <taxon>Bacillariophyta</taxon>
        <taxon>Coscinodiscophyceae</taxon>
        <taxon>Thalassiosirophycidae</taxon>
        <taxon>Thalassiosirales</taxon>
        <taxon>Thalassiosiraceae</taxon>
        <taxon>Thalassiosira</taxon>
    </lineage>
</organism>
<feature type="region of interest" description="Disordered" evidence="1">
    <location>
        <begin position="289"/>
        <end position="328"/>
    </location>
</feature>
<feature type="region of interest" description="Disordered" evidence="1">
    <location>
        <begin position="72"/>
        <end position="256"/>
    </location>
</feature>
<dbReference type="eggNOG" id="ENOG502TDD5">
    <property type="taxonomic scope" value="Eukaryota"/>
</dbReference>
<accession>B8C828</accession>
<dbReference type="AlphaFoldDB" id="B8C828"/>
<dbReference type="InParanoid" id="B8C828"/>
<feature type="compositionally biased region" description="Basic and acidic residues" evidence="1">
    <location>
        <begin position="219"/>
        <end position="228"/>
    </location>
</feature>
<feature type="compositionally biased region" description="Basic and acidic residues" evidence="1">
    <location>
        <begin position="244"/>
        <end position="254"/>
    </location>
</feature>
<keyword evidence="3" id="KW-1185">Reference proteome</keyword>
<feature type="compositionally biased region" description="Basic and acidic residues" evidence="1">
    <location>
        <begin position="168"/>
        <end position="177"/>
    </location>
</feature>
<dbReference type="KEGG" id="tps:THAPSDRAFT_7982"/>
<dbReference type="HOGENOM" id="CLU_439122_0_0_1"/>
<name>B8C828_THAPS</name>
<dbReference type="Gene3D" id="2.20.110.10">
    <property type="entry name" value="Histone H3 K4-specific methyltransferase SET7/9 N-terminal domain"/>
    <property type="match status" value="1"/>
</dbReference>
<feature type="compositionally biased region" description="Polar residues" evidence="1">
    <location>
        <begin position="492"/>
        <end position="511"/>
    </location>
</feature>
<protein>
    <submittedName>
        <fullName evidence="2">Uncharacterized protein</fullName>
    </submittedName>
</protein>
<dbReference type="SUPFAM" id="SSF82185">
    <property type="entry name" value="Histone H3 K4-specific methyltransferase SET7/9 N-terminal domain"/>
    <property type="match status" value="1"/>
</dbReference>
<feature type="compositionally biased region" description="Basic and acidic residues" evidence="1">
    <location>
        <begin position="202"/>
        <end position="211"/>
    </location>
</feature>
<dbReference type="OMA" id="KWTNGIL"/>